<dbReference type="InterPro" id="IPR005754">
    <property type="entry name" value="Sortase"/>
</dbReference>
<gene>
    <name evidence="4" type="ORF">ATL51_4577</name>
</gene>
<dbReference type="SUPFAM" id="SSF63817">
    <property type="entry name" value="Sortase"/>
    <property type="match status" value="1"/>
</dbReference>
<feature type="transmembrane region" description="Helical" evidence="3">
    <location>
        <begin position="52"/>
        <end position="77"/>
    </location>
</feature>
<keyword evidence="3" id="KW-1133">Transmembrane helix</keyword>
<dbReference type="Pfam" id="PF04203">
    <property type="entry name" value="Sortase"/>
    <property type="match status" value="1"/>
</dbReference>
<dbReference type="GO" id="GO:0016787">
    <property type="term" value="F:hydrolase activity"/>
    <property type="evidence" value="ECO:0007669"/>
    <property type="project" value="UniProtKB-KW"/>
</dbReference>
<keyword evidence="1" id="KW-0378">Hydrolase</keyword>
<comment type="caution">
    <text evidence="4">The sequence shown here is derived from an EMBL/GenBank/DDBJ whole genome shotgun (WGS) entry which is preliminary data.</text>
</comment>
<reference evidence="4 5" key="1">
    <citation type="submission" date="2017-11" db="EMBL/GenBank/DDBJ databases">
        <title>Sequencing the genomes of 1000 actinobacteria strains.</title>
        <authorList>
            <person name="Klenk H.-P."/>
        </authorList>
    </citation>
    <scope>NUCLEOTIDE SEQUENCE [LARGE SCALE GENOMIC DNA]</scope>
    <source>
        <strain evidence="4 5">DSM 44104</strain>
    </source>
</reference>
<evidence type="ECO:0000256" key="2">
    <source>
        <dbReference type="SAM" id="MobiDB-lite"/>
    </source>
</evidence>
<dbReference type="InterPro" id="IPR023365">
    <property type="entry name" value="Sortase_dom-sf"/>
</dbReference>
<protein>
    <submittedName>
        <fullName evidence="4">Sortase family protein</fullName>
    </submittedName>
</protein>
<sequence>MTPAPAPAPARPWGHPTRAAPENVLPIGNASSGPARVRGPRGPLGPRAVRRVWWVVLVVLALAVPLGAPPVAVGGAVPPLPTTTLRPAAAPLPPSEPVRVRAPSIGLDSGLVPLGLTGRGTLEVPPDGADTGWYTGAPTPGARGPAVLAAHVDWDHEPGPFHRLHALAPGDLVSVGRADGTTATFEVQAVRRYAKDRFPTAAVYGDLPGAGLRMITCGGTFDRGVRSYTDNVVVLASLVDPGRGPV</sequence>
<dbReference type="InterPro" id="IPR042001">
    <property type="entry name" value="Sortase_F"/>
</dbReference>
<feature type="compositionally biased region" description="Pro residues" evidence="2">
    <location>
        <begin position="1"/>
        <end position="10"/>
    </location>
</feature>
<organism evidence="4 5">
    <name type="scientific">Pseudonocardia alni</name>
    <name type="common">Amycolata alni</name>
    <dbReference type="NCBI Taxonomy" id="33907"/>
    <lineage>
        <taxon>Bacteria</taxon>
        <taxon>Bacillati</taxon>
        <taxon>Actinomycetota</taxon>
        <taxon>Actinomycetes</taxon>
        <taxon>Pseudonocardiales</taxon>
        <taxon>Pseudonocardiaceae</taxon>
        <taxon>Pseudonocardia</taxon>
    </lineage>
</organism>
<dbReference type="Proteomes" id="UP000232453">
    <property type="component" value="Unassembled WGS sequence"/>
</dbReference>
<dbReference type="Gene3D" id="2.40.260.10">
    <property type="entry name" value="Sortase"/>
    <property type="match status" value="1"/>
</dbReference>
<keyword evidence="3" id="KW-0812">Transmembrane</keyword>
<evidence type="ECO:0000313" key="5">
    <source>
        <dbReference type="Proteomes" id="UP000232453"/>
    </source>
</evidence>
<evidence type="ECO:0000256" key="1">
    <source>
        <dbReference type="ARBA" id="ARBA00022801"/>
    </source>
</evidence>
<evidence type="ECO:0000313" key="4">
    <source>
        <dbReference type="EMBL" id="PKB32837.1"/>
    </source>
</evidence>
<feature type="region of interest" description="Disordered" evidence="2">
    <location>
        <begin position="1"/>
        <end position="43"/>
    </location>
</feature>
<feature type="compositionally biased region" description="Low complexity" evidence="2">
    <location>
        <begin position="33"/>
        <end position="43"/>
    </location>
</feature>
<dbReference type="EMBL" id="PHUJ01000003">
    <property type="protein sequence ID" value="PKB32837.1"/>
    <property type="molecule type" value="Genomic_DNA"/>
</dbReference>
<name>A0AA44USK8_PSEA5</name>
<dbReference type="CDD" id="cd05829">
    <property type="entry name" value="Sortase_F"/>
    <property type="match status" value="1"/>
</dbReference>
<proteinExistence type="predicted"/>
<evidence type="ECO:0000256" key="3">
    <source>
        <dbReference type="SAM" id="Phobius"/>
    </source>
</evidence>
<accession>A0AA44USK8</accession>
<dbReference type="AlphaFoldDB" id="A0AA44USK8"/>
<dbReference type="NCBIfam" id="NF033748">
    <property type="entry name" value="class_F_sortase"/>
    <property type="match status" value="1"/>
</dbReference>
<keyword evidence="3" id="KW-0472">Membrane</keyword>